<sequence>MGNASRHFPQFFKLHKQIIIFYLLSMLNNLIDIKKKYENLINSRNCVFKKCKSCIVILEKLNDTITNESRGDIFDDKCAQFRANKLLVLKIFNIVSLTELASIDNSIYPSKQIKYLVGNVIEEKNFNTDLNKIHTEGIHYYKTIEPAYYKNLQLNDYTGKYYEWHENGAKKLECEYFAGNLSGMYAKWFSNGKKLELCEYVDGKLHGRFQEWSINGVIYIDERLYNDVV</sequence>
<organism evidence="1">
    <name type="scientific">viral metagenome</name>
    <dbReference type="NCBI Taxonomy" id="1070528"/>
    <lineage>
        <taxon>unclassified sequences</taxon>
        <taxon>metagenomes</taxon>
        <taxon>organismal metagenomes</taxon>
    </lineage>
</organism>
<dbReference type="SUPFAM" id="SSF82185">
    <property type="entry name" value="Histone H3 K4-specific methyltransferase SET7/9 N-terminal domain"/>
    <property type="match status" value="1"/>
</dbReference>
<evidence type="ECO:0000313" key="1">
    <source>
        <dbReference type="EMBL" id="QHT25737.1"/>
    </source>
</evidence>
<protein>
    <recommendedName>
        <fullName evidence="2">MORN repeat protein</fullName>
    </recommendedName>
</protein>
<name>A0A6C0E975_9ZZZZ</name>
<dbReference type="AlphaFoldDB" id="A0A6C0E975"/>
<evidence type="ECO:0008006" key="2">
    <source>
        <dbReference type="Google" id="ProtNLM"/>
    </source>
</evidence>
<accession>A0A6C0E975</accession>
<dbReference type="Gene3D" id="2.20.110.10">
    <property type="entry name" value="Histone H3 K4-specific methyltransferase SET7/9 N-terminal domain"/>
    <property type="match status" value="1"/>
</dbReference>
<reference evidence="1" key="1">
    <citation type="journal article" date="2020" name="Nature">
        <title>Giant virus diversity and host interactions through global metagenomics.</title>
        <authorList>
            <person name="Schulz F."/>
            <person name="Roux S."/>
            <person name="Paez-Espino D."/>
            <person name="Jungbluth S."/>
            <person name="Walsh D.A."/>
            <person name="Denef V.J."/>
            <person name="McMahon K.D."/>
            <person name="Konstantinidis K.T."/>
            <person name="Eloe-Fadrosh E.A."/>
            <person name="Kyrpides N.C."/>
            <person name="Woyke T."/>
        </authorList>
    </citation>
    <scope>NUCLEOTIDE SEQUENCE</scope>
    <source>
        <strain evidence="1">GVMAG-M-3300023179-27</strain>
    </source>
</reference>
<proteinExistence type="predicted"/>
<dbReference type="EMBL" id="MN739774">
    <property type="protein sequence ID" value="QHT25737.1"/>
    <property type="molecule type" value="Genomic_DNA"/>
</dbReference>